<feature type="non-terminal residue" evidence="1">
    <location>
        <position position="60"/>
    </location>
</feature>
<evidence type="ECO:0000313" key="2">
    <source>
        <dbReference type="Proteomes" id="UP000789831"/>
    </source>
</evidence>
<proteinExistence type="predicted"/>
<gene>
    <name evidence="1" type="ORF">AGERDE_LOCUS12828</name>
</gene>
<dbReference type="PROSITE" id="PS00414">
    <property type="entry name" value="PROFILIN"/>
    <property type="match status" value="1"/>
</dbReference>
<dbReference type="GO" id="GO:0003779">
    <property type="term" value="F:actin binding"/>
    <property type="evidence" value="ECO:0007669"/>
    <property type="project" value="InterPro"/>
</dbReference>
<accession>A0A9N9EQU4</accession>
<sequence length="60" mass="7349">MTWDVYFDETPLETFRKSLNLLMKEGSEEVDRLKRSFEYGPSRVKLTQLRWARKTFLEIY</sequence>
<comment type="caution">
    <text evidence="1">The sequence shown here is derived from an EMBL/GenBank/DDBJ whole genome shotgun (WGS) entry which is preliminary data.</text>
</comment>
<evidence type="ECO:0000313" key="1">
    <source>
        <dbReference type="EMBL" id="CAG8684825.1"/>
    </source>
</evidence>
<protein>
    <submittedName>
        <fullName evidence="1">4827_t:CDS:1</fullName>
    </submittedName>
</protein>
<reference evidence="1" key="1">
    <citation type="submission" date="2021-06" db="EMBL/GenBank/DDBJ databases">
        <authorList>
            <person name="Kallberg Y."/>
            <person name="Tangrot J."/>
            <person name="Rosling A."/>
        </authorList>
    </citation>
    <scope>NUCLEOTIDE SEQUENCE</scope>
    <source>
        <strain evidence="1">MT106</strain>
    </source>
</reference>
<dbReference type="AlphaFoldDB" id="A0A9N9EQU4"/>
<dbReference type="Proteomes" id="UP000789831">
    <property type="component" value="Unassembled WGS sequence"/>
</dbReference>
<keyword evidence="2" id="KW-1185">Reference proteome</keyword>
<organism evidence="1 2">
    <name type="scientific">Ambispora gerdemannii</name>
    <dbReference type="NCBI Taxonomy" id="144530"/>
    <lineage>
        <taxon>Eukaryota</taxon>
        <taxon>Fungi</taxon>
        <taxon>Fungi incertae sedis</taxon>
        <taxon>Mucoromycota</taxon>
        <taxon>Glomeromycotina</taxon>
        <taxon>Glomeromycetes</taxon>
        <taxon>Archaeosporales</taxon>
        <taxon>Ambisporaceae</taxon>
        <taxon>Ambispora</taxon>
    </lineage>
</organism>
<name>A0A9N9EQU4_9GLOM</name>
<dbReference type="InterPro" id="IPR027310">
    <property type="entry name" value="Profilin_CS"/>
</dbReference>
<dbReference type="EMBL" id="CAJVPL010011712">
    <property type="protein sequence ID" value="CAG8684825.1"/>
    <property type="molecule type" value="Genomic_DNA"/>
</dbReference>